<keyword evidence="3" id="KW-1185">Reference proteome</keyword>
<keyword evidence="1" id="KW-0472">Membrane</keyword>
<organism evidence="2 3">
    <name type="scientific">Amycolatopsis vancoresmycina DSM 44592</name>
    <dbReference type="NCBI Taxonomy" id="1292037"/>
    <lineage>
        <taxon>Bacteria</taxon>
        <taxon>Bacillati</taxon>
        <taxon>Actinomycetota</taxon>
        <taxon>Actinomycetes</taxon>
        <taxon>Pseudonocardiales</taxon>
        <taxon>Pseudonocardiaceae</taxon>
        <taxon>Amycolatopsis</taxon>
    </lineage>
</organism>
<dbReference type="PATRIC" id="fig|1292037.4.peg.5553"/>
<keyword evidence="1" id="KW-1133">Transmembrane helix</keyword>
<sequence>MTGNSSPANNVEGNAAQILQARDITGDVYVGKRPMRPRWWLIGGLVVLLAAGTGAVVWLQPSGPAGLRVTADLSANDAGPWGYASEDPGFPGPELAARLARPGAVTDSALAHDVRVSGGASLLHQVIRLHLEGPRTGQVVVTDIRAVIRKRRPPLSGSLVWSPPQGAEDSAQTLLELDDRFPVLQSAVRDDVHDRNIPAGPYFPTHTIKLTGGETSEVIVTASAAKGAYEYALAVFSQSGTEIKQTIVDDGGEPFRVSGFPCSGRGQAAYRTLYFGQADTTVSRQPDPQHFDGVSEC</sequence>
<evidence type="ECO:0000313" key="3">
    <source>
        <dbReference type="Proteomes" id="UP000014139"/>
    </source>
</evidence>
<dbReference type="OrthoDB" id="3692137at2"/>
<evidence type="ECO:0000313" key="2">
    <source>
        <dbReference type="EMBL" id="EOD64899.1"/>
    </source>
</evidence>
<dbReference type="EMBL" id="AOUO01000465">
    <property type="protein sequence ID" value="EOD64899.1"/>
    <property type="molecule type" value="Genomic_DNA"/>
</dbReference>
<accession>R1I351</accession>
<reference evidence="2 3" key="1">
    <citation type="submission" date="2013-02" db="EMBL/GenBank/DDBJ databases">
        <title>Draft genome sequence of Amycolatopsis vancoresmycina strain DSM 44592T.</title>
        <authorList>
            <person name="Kumar S."/>
            <person name="Kaur N."/>
            <person name="Kaur C."/>
            <person name="Raghava G.P.S."/>
            <person name="Mayilraj S."/>
        </authorList>
    </citation>
    <scope>NUCLEOTIDE SEQUENCE [LARGE SCALE GENOMIC DNA]</scope>
    <source>
        <strain evidence="2 3">DSM 44592</strain>
    </source>
</reference>
<feature type="transmembrane region" description="Helical" evidence="1">
    <location>
        <begin position="39"/>
        <end position="59"/>
    </location>
</feature>
<evidence type="ECO:0000256" key="1">
    <source>
        <dbReference type="SAM" id="Phobius"/>
    </source>
</evidence>
<gene>
    <name evidence="2" type="ORF">H480_29491</name>
</gene>
<keyword evidence="1" id="KW-0812">Transmembrane</keyword>
<protein>
    <submittedName>
        <fullName evidence="2">Uncharacterized protein</fullName>
    </submittedName>
</protein>
<dbReference type="Proteomes" id="UP000014139">
    <property type="component" value="Unassembled WGS sequence"/>
</dbReference>
<proteinExistence type="predicted"/>
<comment type="caution">
    <text evidence="2">The sequence shown here is derived from an EMBL/GenBank/DDBJ whole genome shotgun (WGS) entry which is preliminary data.</text>
</comment>
<name>R1I351_9PSEU</name>
<dbReference type="RefSeq" id="WP_003104726.1">
    <property type="nucleotide sequence ID" value="NZ_AOUO01000465.1"/>
</dbReference>
<dbReference type="AlphaFoldDB" id="R1I351"/>
<dbReference type="eggNOG" id="ENOG5031VFJ">
    <property type="taxonomic scope" value="Bacteria"/>
</dbReference>